<name>A0A7J0HB65_9ERIC</name>
<evidence type="ECO:0000313" key="2">
    <source>
        <dbReference type="EMBL" id="GFZ20347.1"/>
    </source>
</evidence>
<keyword evidence="3" id="KW-1185">Reference proteome</keyword>
<evidence type="ECO:0000256" key="1">
    <source>
        <dbReference type="SAM" id="MobiDB-lite"/>
    </source>
</evidence>
<gene>
    <name evidence="2" type="ORF">Acr_28g0010520</name>
</gene>
<accession>A0A7J0HB65</accession>
<reference evidence="2 3" key="1">
    <citation type="submission" date="2019-07" db="EMBL/GenBank/DDBJ databases">
        <title>De Novo Assembly of kiwifruit Actinidia rufa.</title>
        <authorList>
            <person name="Sugita-Konishi S."/>
            <person name="Sato K."/>
            <person name="Mori E."/>
            <person name="Abe Y."/>
            <person name="Kisaki G."/>
            <person name="Hamano K."/>
            <person name="Suezawa K."/>
            <person name="Otani M."/>
            <person name="Fukuda T."/>
            <person name="Manabe T."/>
            <person name="Gomi K."/>
            <person name="Tabuchi M."/>
            <person name="Akimitsu K."/>
            <person name="Kataoka I."/>
        </authorList>
    </citation>
    <scope>NUCLEOTIDE SEQUENCE [LARGE SCALE GENOMIC DNA]</scope>
    <source>
        <strain evidence="3">cv. Fuchu</strain>
    </source>
</reference>
<dbReference type="Proteomes" id="UP000585474">
    <property type="component" value="Unassembled WGS sequence"/>
</dbReference>
<feature type="compositionally biased region" description="Basic and acidic residues" evidence="1">
    <location>
        <begin position="113"/>
        <end position="147"/>
    </location>
</feature>
<organism evidence="2 3">
    <name type="scientific">Actinidia rufa</name>
    <dbReference type="NCBI Taxonomy" id="165716"/>
    <lineage>
        <taxon>Eukaryota</taxon>
        <taxon>Viridiplantae</taxon>
        <taxon>Streptophyta</taxon>
        <taxon>Embryophyta</taxon>
        <taxon>Tracheophyta</taxon>
        <taxon>Spermatophyta</taxon>
        <taxon>Magnoliopsida</taxon>
        <taxon>eudicotyledons</taxon>
        <taxon>Gunneridae</taxon>
        <taxon>Pentapetalae</taxon>
        <taxon>asterids</taxon>
        <taxon>Ericales</taxon>
        <taxon>Actinidiaceae</taxon>
        <taxon>Actinidia</taxon>
    </lineage>
</organism>
<dbReference type="AlphaFoldDB" id="A0A7J0HB65"/>
<sequence length="153" mass="17408">MMRERRFTGDIRMGSPPRATLQGGRGYSPPRRRSRSPTPTRANMQARDYSRVIRTGSPTRANMQGRDYSRDLRTRSPTRASLQGGETRDNLQPHHGLGESYSQLVPGLNSKSSEMEKSRRVSSSEHPSDSMERSDYRRHLDEHRGKIAEIVAI</sequence>
<protein>
    <submittedName>
        <fullName evidence="2">Uncharacterized protein</fullName>
    </submittedName>
</protein>
<proteinExistence type="predicted"/>
<dbReference type="EMBL" id="BJWL01000028">
    <property type="protein sequence ID" value="GFZ20347.1"/>
    <property type="molecule type" value="Genomic_DNA"/>
</dbReference>
<evidence type="ECO:0000313" key="3">
    <source>
        <dbReference type="Proteomes" id="UP000585474"/>
    </source>
</evidence>
<comment type="caution">
    <text evidence="2">The sequence shown here is derived from an EMBL/GenBank/DDBJ whole genome shotgun (WGS) entry which is preliminary data.</text>
</comment>
<feature type="region of interest" description="Disordered" evidence="1">
    <location>
        <begin position="1"/>
        <end position="153"/>
    </location>
</feature>